<protein>
    <submittedName>
        <fullName evidence="1">Uncharacterized protein</fullName>
    </submittedName>
</protein>
<name>A0ABR2G1F3_9ROSI</name>
<dbReference type="EMBL" id="JBBPBM010000004">
    <property type="protein sequence ID" value="KAK8590183.1"/>
    <property type="molecule type" value="Genomic_DNA"/>
</dbReference>
<accession>A0ABR2G1F3</accession>
<organism evidence="1 2">
    <name type="scientific">Hibiscus sabdariffa</name>
    <name type="common">roselle</name>
    <dbReference type="NCBI Taxonomy" id="183260"/>
    <lineage>
        <taxon>Eukaryota</taxon>
        <taxon>Viridiplantae</taxon>
        <taxon>Streptophyta</taxon>
        <taxon>Embryophyta</taxon>
        <taxon>Tracheophyta</taxon>
        <taxon>Spermatophyta</taxon>
        <taxon>Magnoliopsida</taxon>
        <taxon>eudicotyledons</taxon>
        <taxon>Gunneridae</taxon>
        <taxon>Pentapetalae</taxon>
        <taxon>rosids</taxon>
        <taxon>malvids</taxon>
        <taxon>Malvales</taxon>
        <taxon>Malvaceae</taxon>
        <taxon>Malvoideae</taxon>
        <taxon>Hibiscus</taxon>
    </lineage>
</organism>
<gene>
    <name evidence="1" type="ORF">V6N12_024565</name>
</gene>
<keyword evidence="2" id="KW-1185">Reference proteome</keyword>
<evidence type="ECO:0000313" key="2">
    <source>
        <dbReference type="Proteomes" id="UP001472677"/>
    </source>
</evidence>
<sequence length="97" mass="11326">MKARDTREKLMLSSSVINGVCPNKISTLFQLIVCVALMVHHEEKEKREEKKSVYMSKEERRFKQTTALQSYAYVYVDEEETRAESILEALSLMFLDC</sequence>
<comment type="caution">
    <text evidence="1">The sequence shown here is derived from an EMBL/GenBank/DDBJ whole genome shotgun (WGS) entry which is preliminary data.</text>
</comment>
<dbReference type="Proteomes" id="UP001472677">
    <property type="component" value="Unassembled WGS sequence"/>
</dbReference>
<proteinExistence type="predicted"/>
<evidence type="ECO:0000313" key="1">
    <source>
        <dbReference type="EMBL" id="KAK8590183.1"/>
    </source>
</evidence>
<reference evidence="1 2" key="1">
    <citation type="journal article" date="2024" name="G3 (Bethesda)">
        <title>Genome assembly of Hibiscus sabdariffa L. provides insights into metabolisms of medicinal natural products.</title>
        <authorList>
            <person name="Kim T."/>
        </authorList>
    </citation>
    <scope>NUCLEOTIDE SEQUENCE [LARGE SCALE GENOMIC DNA]</scope>
    <source>
        <strain evidence="1">TK-2024</strain>
        <tissue evidence="1">Old leaves</tissue>
    </source>
</reference>